<evidence type="ECO:0000313" key="2">
    <source>
        <dbReference type="EMBL" id="MCH8615687.1"/>
    </source>
</evidence>
<keyword evidence="1" id="KW-0732">Signal</keyword>
<protein>
    <submittedName>
        <fullName evidence="2">YdbL family protein</fullName>
    </submittedName>
</protein>
<dbReference type="RefSeq" id="WP_241446520.1">
    <property type="nucleotide sequence ID" value="NZ_JAKZHW010000001.1"/>
</dbReference>
<dbReference type="Proteomes" id="UP001203058">
    <property type="component" value="Unassembled WGS sequence"/>
</dbReference>
<comment type="caution">
    <text evidence="2">The sequence shown here is derived from an EMBL/GenBank/DDBJ whole genome shotgun (WGS) entry which is preliminary data.</text>
</comment>
<feature type="chain" id="PRO_5046073572" evidence="1">
    <location>
        <begin position="21"/>
        <end position="122"/>
    </location>
</feature>
<accession>A0ABS9VL43</accession>
<gene>
    <name evidence="2" type="ORF">LZ016_06180</name>
</gene>
<evidence type="ECO:0000256" key="1">
    <source>
        <dbReference type="SAM" id="SignalP"/>
    </source>
</evidence>
<organism evidence="2 3">
    <name type="scientific">Sphingomonas telluris</name>
    <dbReference type="NCBI Taxonomy" id="2907998"/>
    <lineage>
        <taxon>Bacteria</taxon>
        <taxon>Pseudomonadati</taxon>
        <taxon>Pseudomonadota</taxon>
        <taxon>Alphaproteobacteria</taxon>
        <taxon>Sphingomonadales</taxon>
        <taxon>Sphingomonadaceae</taxon>
        <taxon>Sphingomonas</taxon>
    </lineage>
</organism>
<sequence length="122" mass="13167">MNLRLALFALALAAPSAAPAQSDDLQAARRAGQVGERFDGYLGYAVTPPANVQRQVQAINIRRRALYSDLASRRGVTTQVAALATGCELLARISVGEVYMLQDGTWHRRQAGQPAPRPDYCG</sequence>
<dbReference type="EMBL" id="JAKZHW010000001">
    <property type="protein sequence ID" value="MCH8615687.1"/>
    <property type="molecule type" value="Genomic_DNA"/>
</dbReference>
<reference evidence="2 3" key="1">
    <citation type="submission" date="2022-03" db="EMBL/GenBank/DDBJ databases">
        <authorList>
            <person name="Jo J.-H."/>
            <person name="Im W.-T."/>
        </authorList>
    </citation>
    <scope>NUCLEOTIDE SEQUENCE [LARGE SCALE GENOMIC DNA]</scope>
    <source>
        <strain evidence="2 3">SM33</strain>
    </source>
</reference>
<feature type="signal peptide" evidence="1">
    <location>
        <begin position="1"/>
        <end position="20"/>
    </location>
</feature>
<evidence type="ECO:0000313" key="3">
    <source>
        <dbReference type="Proteomes" id="UP001203058"/>
    </source>
</evidence>
<keyword evidence="3" id="KW-1185">Reference proteome</keyword>
<dbReference type="Pfam" id="PF07027">
    <property type="entry name" value="DUF1318"/>
    <property type="match status" value="1"/>
</dbReference>
<name>A0ABS9VL43_9SPHN</name>
<proteinExistence type="predicted"/>
<dbReference type="InterPro" id="IPR008309">
    <property type="entry name" value="YdbL"/>
</dbReference>